<feature type="domain" description="SUEL-type lectin" evidence="1">
    <location>
        <begin position="200"/>
        <end position="288"/>
    </location>
</feature>
<dbReference type="HOGENOM" id="CLU_078349_0_0_1"/>
<dbReference type="Gene3D" id="2.60.120.740">
    <property type="match status" value="3"/>
</dbReference>
<feature type="non-terminal residue" evidence="2">
    <location>
        <position position="1"/>
    </location>
</feature>
<dbReference type="EMBL" id="KB293181">
    <property type="protein sequence ID" value="ELU16314.1"/>
    <property type="molecule type" value="Genomic_DNA"/>
</dbReference>
<keyword evidence="4" id="KW-1185">Reference proteome</keyword>
<protein>
    <recommendedName>
        <fullName evidence="1">SUEL-type lectin domain-containing protein</fullName>
    </recommendedName>
</protein>
<dbReference type="AlphaFoldDB" id="R7VCG3"/>
<feature type="domain" description="SUEL-type lectin" evidence="1">
    <location>
        <begin position="1"/>
        <end position="92"/>
    </location>
</feature>
<dbReference type="STRING" id="283909.R7VCG3"/>
<proteinExistence type="predicted"/>
<evidence type="ECO:0000313" key="2">
    <source>
        <dbReference type="EMBL" id="ELU16314.1"/>
    </source>
</evidence>
<dbReference type="OrthoDB" id="6120134at2759"/>
<organism evidence="2">
    <name type="scientific">Capitella teleta</name>
    <name type="common">Polychaete worm</name>
    <dbReference type="NCBI Taxonomy" id="283909"/>
    <lineage>
        <taxon>Eukaryota</taxon>
        <taxon>Metazoa</taxon>
        <taxon>Spiralia</taxon>
        <taxon>Lophotrochozoa</taxon>
        <taxon>Annelida</taxon>
        <taxon>Polychaeta</taxon>
        <taxon>Sedentaria</taxon>
        <taxon>Scolecida</taxon>
        <taxon>Capitellidae</taxon>
        <taxon>Capitella</taxon>
    </lineage>
</organism>
<evidence type="ECO:0000259" key="1">
    <source>
        <dbReference type="PROSITE" id="PS50228"/>
    </source>
</evidence>
<sequence>ACEGQILEMKCPVDYVISFISAFYGRNDLDICAANDTAAHNVTNCSAGNPLQSLEAKCAGKSFCEFNTTSENIGEDPCPGIQKVLSVEFYCSGNVEYLLTGTQCEGKSIYLECQENEGVEIKEAFYGRDPNDQNTCRSSDVEWLPTNCSSNTALDTLKQLCASKRLCDIYVHPSLLGDPCVETSKYLNVTFVCFREYHPICEAQTTFMSCQANQGLRIYEAFFGRKDNTTCPHPAIQSDDCPSHWSVTPNVQHICQGRPYCYMSAQIEVFTDPCPGNFKYLEVKYECQGNVDKNVNFNTYLTLQNVRIRMVMMTVTCGWSKENAS</sequence>
<dbReference type="PANTHER" id="PTHR46780">
    <property type="entry name" value="PROTEIN EVA-1"/>
    <property type="match status" value="1"/>
</dbReference>
<dbReference type="EnsemblMetazoa" id="CapteT102020">
    <property type="protein sequence ID" value="CapteP102020"/>
    <property type="gene ID" value="CapteG102020"/>
</dbReference>
<dbReference type="InterPro" id="IPR000922">
    <property type="entry name" value="Lectin_gal-bd_dom"/>
</dbReference>
<evidence type="ECO:0000313" key="4">
    <source>
        <dbReference type="Proteomes" id="UP000014760"/>
    </source>
</evidence>
<name>R7VCG3_CAPTE</name>
<dbReference type="InterPro" id="IPR043159">
    <property type="entry name" value="Lectin_gal-bd_sf"/>
</dbReference>
<feature type="domain" description="SUEL-type lectin" evidence="1">
    <location>
        <begin position="103"/>
        <end position="194"/>
    </location>
</feature>
<evidence type="ECO:0000313" key="3">
    <source>
        <dbReference type="EnsemblMetazoa" id="CapteP102020"/>
    </source>
</evidence>
<dbReference type="GO" id="GO:0030246">
    <property type="term" value="F:carbohydrate binding"/>
    <property type="evidence" value="ECO:0007669"/>
    <property type="project" value="InterPro"/>
</dbReference>
<dbReference type="CDD" id="cd22829">
    <property type="entry name" value="Gal_Rha_Lectin_EVA1_EVA1C_rpt2"/>
    <property type="match status" value="1"/>
</dbReference>
<accession>R7VCG3</accession>
<dbReference type="PROSITE" id="PS50228">
    <property type="entry name" value="SUEL_LECTIN"/>
    <property type="match status" value="3"/>
</dbReference>
<dbReference type="Proteomes" id="UP000014760">
    <property type="component" value="Unassembled WGS sequence"/>
</dbReference>
<reference evidence="4" key="1">
    <citation type="submission" date="2012-12" db="EMBL/GenBank/DDBJ databases">
        <authorList>
            <person name="Hellsten U."/>
            <person name="Grimwood J."/>
            <person name="Chapman J.A."/>
            <person name="Shapiro H."/>
            <person name="Aerts A."/>
            <person name="Otillar R.P."/>
            <person name="Terry A.Y."/>
            <person name="Boore J.L."/>
            <person name="Simakov O."/>
            <person name="Marletaz F."/>
            <person name="Cho S.-J."/>
            <person name="Edsinger-Gonzales E."/>
            <person name="Havlak P."/>
            <person name="Kuo D.-H."/>
            <person name="Larsson T."/>
            <person name="Lv J."/>
            <person name="Arendt D."/>
            <person name="Savage R."/>
            <person name="Osoegawa K."/>
            <person name="de Jong P."/>
            <person name="Lindberg D.R."/>
            <person name="Seaver E.C."/>
            <person name="Weisblat D.A."/>
            <person name="Putnam N.H."/>
            <person name="Grigoriev I.V."/>
            <person name="Rokhsar D.S."/>
        </authorList>
    </citation>
    <scope>NUCLEOTIDE SEQUENCE</scope>
    <source>
        <strain evidence="4">I ESC-2004</strain>
    </source>
</reference>
<gene>
    <name evidence="2" type="ORF">CAPTEDRAFT_102020</name>
</gene>
<dbReference type="OMA" id="NICPGAQ"/>
<reference evidence="2 4" key="2">
    <citation type="journal article" date="2013" name="Nature">
        <title>Insights into bilaterian evolution from three spiralian genomes.</title>
        <authorList>
            <person name="Simakov O."/>
            <person name="Marletaz F."/>
            <person name="Cho S.J."/>
            <person name="Edsinger-Gonzales E."/>
            <person name="Havlak P."/>
            <person name="Hellsten U."/>
            <person name="Kuo D.H."/>
            <person name="Larsson T."/>
            <person name="Lv J."/>
            <person name="Arendt D."/>
            <person name="Savage R."/>
            <person name="Osoegawa K."/>
            <person name="de Jong P."/>
            <person name="Grimwood J."/>
            <person name="Chapman J.A."/>
            <person name="Shapiro H."/>
            <person name="Aerts A."/>
            <person name="Otillar R.P."/>
            <person name="Terry A.Y."/>
            <person name="Boore J.L."/>
            <person name="Grigoriev I.V."/>
            <person name="Lindberg D.R."/>
            <person name="Seaver E.C."/>
            <person name="Weisblat D.A."/>
            <person name="Putnam N.H."/>
            <person name="Rokhsar D.S."/>
        </authorList>
    </citation>
    <scope>NUCLEOTIDE SEQUENCE</scope>
    <source>
        <strain evidence="2 4">I ESC-2004</strain>
    </source>
</reference>
<dbReference type="Pfam" id="PF02140">
    <property type="entry name" value="SUEL_Lectin"/>
    <property type="match status" value="3"/>
</dbReference>
<dbReference type="EMBL" id="AMQN01004312">
    <property type="status" value="NOT_ANNOTATED_CDS"/>
    <property type="molecule type" value="Genomic_DNA"/>
</dbReference>
<reference evidence="3" key="3">
    <citation type="submission" date="2015-06" db="UniProtKB">
        <authorList>
            <consortium name="EnsemblMetazoa"/>
        </authorList>
    </citation>
    <scope>IDENTIFICATION</scope>
</reference>